<dbReference type="GO" id="GO:0016740">
    <property type="term" value="F:transferase activity"/>
    <property type="evidence" value="ECO:0007669"/>
    <property type="project" value="UniProtKB-KW"/>
</dbReference>
<dbReference type="Pfam" id="PF00668">
    <property type="entry name" value="Condensation"/>
    <property type="match status" value="4"/>
</dbReference>
<dbReference type="OMA" id="LWIREPL"/>
<dbReference type="InterPro" id="IPR010080">
    <property type="entry name" value="Thioester_reductase-like_dom"/>
</dbReference>
<dbReference type="SUPFAM" id="SSF47336">
    <property type="entry name" value="ACP-like"/>
    <property type="match status" value="4"/>
</dbReference>
<dbReference type="GO" id="GO:0016874">
    <property type="term" value="F:ligase activity"/>
    <property type="evidence" value="ECO:0007669"/>
    <property type="project" value="UniProtKB-KW"/>
</dbReference>
<dbReference type="Gene3D" id="3.40.50.12780">
    <property type="entry name" value="N-terminal domain of ligase-like"/>
    <property type="match status" value="4"/>
</dbReference>
<dbReference type="InterPro" id="IPR000873">
    <property type="entry name" value="AMP-dep_synth/lig_dom"/>
</dbReference>
<dbReference type="Gene3D" id="3.30.559.10">
    <property type="entry name" value="Chloramphenicol acetyltransferase-like domain"/>
    <property type="match status" value="5"/>
</dbReference>
<dbReference type="InterPro" id="IPR009081">
    <property type="entry name" value="PP-bd_ACP"/>
</dbReference>
<dbReference type="Gene3D" id="1.10.1200.10">
    <property type="entry name" value="ACP-like"/>
    <property type="match status" value="4"/>
</dbReference>
<sequence length="4959" mass="547040">MDICKATIAYSWQCSLSRLVCGLNKARSEDARKKIERRLVAAWVTTIHLSSGNKYDTNELHLTLSTGRGEGRVSVEIDENLTIDTLEEGIGMGQMVPAGSDSTESATTPSSSSSSVMFSWPNSSSTSSLPEDGIGRMKTFSTVLSITLSTAAVDCEARVLSGETRLGLKVNWEDGKDEAGIECSLSGLAGPDARRLLHRLRLAVEEISTANPQCRVVDLHLFTTLDWEQIELWNGPGVPATHGNLDALLHDVARSKGECVAIDAWDGSLTYAELDRYATESSIKLISLGIGRGDLVPLCCEKTVWFPVAALAVLKTGAAYVPLDPSTSDAHLLEGVRRVHSHLVVGSAALRERLQRLGLNVMCVSQSTRFENEESWPQWNAIQAERSDSDPMVVMFTSGSTGRPKGVVLQHEAIVTSAIEHGKRLHFGMSTRALQFAAHTFDVSVLEIFTTLLFGGCVCIPSDDDRVNRLAAYIDKMRINLSFLTPTVASLLNPDEVPSLTTLIIGGETVTHSNLKSWGHRNLHLVYGPSECTVLCQIHPFATAESNPASLGRPCGGRTYIVDPHDHTKLLPIGAVGELMVEGPIVGQGYLNDQERTAMSFKPAPSWKTEGRSVDSTLTGTVYLSGDLVRYASDGSVLFVARKDTQVKVHGQRLEVEEVEGHLLDHPLVTACVALYPSRGVFARRLVLVYCSISGNRVLHNGAGQKGAIAIDEEPLCDGSTLQQFLLERMPQRLIPSIWVPLHRVPLTASGKIDRKSVQLWAEALERAPVSLVSAGASRMPGDSPWSPVEATFRSYWSQVLVIPSEAISLGSSFLRLGGDSIAAMQLVSLARQNGIAVTVKQILEAKTLQDLARIAMQQRASPISQGPRNELLDVPLPLSPMQELHFRLRPDGGHHHNMGFLLRCSKPLDATTLRRSVDELVQRHSMLRARFVQLGSQWFQKIVADVQASWRYTLHEVDSLDNISAVVESTSQPFDIANGPLLAVELVSSQTSRTQMLYIHAHHLIGDLVSWRILIQELNSLLDGEILPMHLSTSFQEWTLAQLKQLVTLQAEDEVYTGPCIPFFDGYQYWGVHGEHNQYGDVVQLAWEVDEDITSQLMGPVNDALGTEPIDLLLGCFAHAFLKVLGDRDSLTIFNEGHGRETWEGCQLDITQTVGWFTTMYPFHFDRPNGIVGQINQARYIRTTSPLNGRPYFAATHTKTAPIRPPFKDHWQPEVVFNFHGRYRELEREDRHLQATAWGKYDATFDGPTLPRYGLLEIETAVDRGCLRAFVRYNRHMQEAKARVEMVSDLWRDTLQHLRRHLEGTTLRLTRADFPHLSLDEASFTALLDALKGFNVALSRNGDIQALYRCTPVQEGMLVAQQRDPNLYRVSVLWEFSRAGKGVEPQLLIDAWKHVVSRHDILRALACQCLTENPFLVHVVLKSTEPVVEVIEGAPGVPLMEDPFLPHRPRHKITIFSEATVTHVRLEVCHSLIDGTSLGVIAAEMSSYLGRVLRVDVPANPETPVAPQFADYATTQSSLSIPDVTVAYWKDILQEMEPTILPGSKEAPSESTQPLSTVLGPWPKKTLDFVAAELGITSPTLFHLVWGIVLFWYTGNEHPCFGWVLSDRARLVDGVAQALVGPAIYTTVDTLHVRSDMTVVEAAQMCQEAHLAALPHVGAPLRAIQRWAGVQDATLFNTILTVEQHREAAPGDITIRRVRLDELTEYDVVIQVDVFSSYARVSMTSRQGFLSPEDHARLGDAFETVLNSLLGDARQQIGDISRCRAEDIQQIRKWNKHCPEQVAHSVQDLISHAAMQSPDATSVDAWDGQLTYQQLEDLSDRMAHHLAAAGVGQEDLVAICVDKSRWAVVALLAILKAGAGYCPLDPNYPSARIQEIVDTCGPKAILTAASTASLIPMRSLRIEDLLGSPCEISLPTVSPSNVFCVIYTSGSTGKPKGVVLEHGNITTAAREHGRIIGFGPQTRSFQFSTYTFDVSIMEIFTTLIFGGTVCIPSETDRISNLGAAMSGLHVNWSFLTPTVASLVEPDEIPTLSSLVLGGEPVPRQLVEMWSGRVDLHMVYGPSECTTLAQMHAHVRPDTPPTSLGRPVGGSTWIVEAGSPDKLAPVGETGELLICGHIVGRGYLNDPQRTADAFLRKPLWLQHFPEHQHLQRFYRTGDLVRYDEAGNVHYVARRDTQVKLRGQRIELRDVEYHLAQAGLGPHLAVEIVHIGKARRATLAAFVEVGCDANIMEDEDNSILVPDDGQRAEFARAKAQLARDLPSYMVPTLIVPIRRLPQTLSGKTDRKHLRLLASRLQPQQLAGLREANVTIKMTKEEVILQDCFASVLDLSPTIIGPDCHFFESGGDSFSAIKLVGLAAKKGLRISAQEIFTRPILSSMAVRARPIGAEKGRDLGPFHFVPTESRGEWLSKAAEQCGEATTAVEDILPCTPFQEALVSLTFQESDAYFAKYRVAIHGNLDRKRWQMCWHTVYQRHAVLRCRFVSIFGRIYQAVIRDWSPAWNAPPKGENGQMLGWESSALHFDDESTFIWSIHHALIDGWSLELVLSEVIQLYENSNPPPTPPSAAFQDFIRYLDTSFDVSAAESFWRESLSQQTMSSFPLHQGSRSSTDGRSMYQTETCKLSVKPSGISAAATILAALGLTMSCHTGSSSVCFGYVISGRLLPIAGIDHMVGPVLATIPFPVSIDGQQTVHAFIHTLQSRATEAMIHAHIGLSAIRNLGEAPRQACAFQTLLVVQPNKQAPLRSPSDSLVLEVQGGEMIQSYPLTLQLWLDGDETVLEAIFDSAILERNYIRSLMAHFRTTLQRLQEIMIHGNPQTVATVSPFSDRDKLTIRTWQQRALRKPVPTLTVPMRLSQLARESPETVCVDAWDGQWTRRQLDSLSNIWSQRLQAGGVNPGDLVALLFAKSKWAVVAMLATWKAGAGYLILDGEQPPERPMEVLRTSQCTAIMSSAPLAETAQALARPLQIPVVVMGSSSIVATTAGSSLTTPASMGSTAYTIFTSGSTGIPKGVLVDHMALTTVVQECGMAMEMNSHTRTLQFSSYQWDAHAMEHWATLWYGGTLCVPSDTQRTSALSDFITSFKVNITILTPTVSRLLEQTSIRALHCLVYAGEAVLKEDLVRLRTINPVLRVMNGYGPTEGTICASLNPDLTRTSIANIGCPIGGQHWILDPENPHHLAPVGCVGELALGGRSLARGYLDEEKTRAAFPEHLEWMRAFSDCFGANTSRRVYLTGDLVRYTSNGSLEFVGRKDNQMKVHGVRVEPGEIEQQILQALAREHTSRTSVAVDLVDMESGPCVVAYLAGLHILKRWRLLWPRLRHRLGQQLPGYMIPRYFIPLAQMPRGPNGKADRSQCRQLLRQLSAQDMSQYQGYEHVPVVRPLKTATELELAGLWRQALSLDAQRSLSPDDSFIALGGDSLSAMKLSLLAHQKAIPLTVPGILKAPRLADMALTISSNSLQASEMDEPNGTDLLSTFLLDGIAREYQLSSSNIEDVYPCTALQEAFYSFSTHRANLYISRHIFLLPPSLDLDRFQRAWQRLSDLNPILRTRIVHIPGKGTYQVLLRKELHEWEAVDGLNNYLSAEPASGAMGAPLTKHALVREEDGRLLFVWTAHHAVYDGWSLPLIFEQVVLLYRDPNASSNSGPNSFKQFISHTVRPPTDPASIEFWRSQLEDAESCDFPVPVKHSHQTCGTEKLGHVVPVDPTRAREAGITPANVIKAAWAFLVGSYCNTRDVLFSMTLSGRDQIAAASASMLGPTICTIPVRLRIEANWDLGCLLETVQRHSLDVLPFQHFGLQNIKRAVPRLSEVFQTQNVLVVQPESSQKAPWYALEELGIRQHMEPSMAEGVPLTMECISIDQEIQLLAHYDPDLIHVTQAQRLLRHFSNVLQTFFRSDLRMPLADITLLGQEDIQTLQEWNGKGSERVDQCLHHLFRQQAQIQPDSPAIEAWDASLTYQELEAASEHLAMELIHLGAGPEVAIPVCFHKSSSAIVAMMAILMAGSCYVALDPSSPPVRLQSIVQQLTPPVILCGPSTEALASSLGYGHMVVDHDTIMLSAPVPHSPELPRTRPDNLAYILFTSGSTGEPKGVMMEHASVATTALDVGRTMYMDHESRVLQFAAFTYDVSIQEIWCTLALGGCICIPSEADRLGDLAATIRSLKVNWAFFTPSFSILLNPEEVPGLRTVALGGEPLTVRSVTQWAGRRVLNGWGPSECCAHSVVNDDVARFQHEPGNIGRPIGERVWIARPDDPHCLAAIGCVGELLVSGPHLARGYLGDQEKTRSSFIEHPTWAKDGDAMADTTWIPRRVYRSGDLGRYNSDGTITIIGRRDTQVKVRGQRVELGEIEYHLSLDSSLSLSLCVFPKQGPFLKQIVALVQPQGLPQNLDSELQPLPDVLMTEPILERLASKVPSHMMPAALIIMKAIPMLRSGKVDRVRMQNWVENLSVEQASACRVDGSMGYHASPMLDAEDTLAQEVNRLVVDYLPVQDRDVLRGKDLDLARAGIDSISVIGLGRSIHRRYGVNIPIAALSRDGMTVGRVARWIEQAQVGEELDAHSIDFVQEWDLLRSELASRVGIRRRDGANTQSVRSVLVTGATGYLGSEILHQLLMSPELHEVIALVRAPTVASARERVENIARALGWWQESYADKLIVWRGDLASSRLGLEEHQWARLTGYGGSVDAIIHNGARVHWNAPYPVLRAANVLSTLDLLAAAAHSGSRFCYVSGGLRTFEPQSALPHRLLKALPATNGYAQSKTLSELLVRDYASRMHGSNHYMSIITPGYIIGDADVGVANLDDFLWRYVSACVQLGFFNGSDRANWLFVAGRQGIARQILDVTLHGPPSGKFLTVDDGITVAEFWCVIMETLQRELQPLPRDDFMSILRASVDQGGEKHPMWPVMHFLDVADQHLGLPLPADQVDHTVSSTSVRESIAGTLSYLVRTGFIAGPYGSDSTPALFMRGSRSR</sequence>
<comment type="similarity">
    <text evidence="5">Belongs to the NRP synthetase family.</text>
</comment>
<dbReference type="FunFam" id="3.30.300.30:FF:000015">
    <property type="entry name" value="Nonribosomal peptide synthase SidD"/>
    <property type="match status" value="3"/>
</dbReference>
<dbReference type="eggNOG" id="KOG1178">
    <property type="taxonomic scope" value="Eukaryota"/>
</dbReference>
<feature type="region of interest" description="Disordered" evidence="6">
    <location>
        <begin position="95"/>
        <end position="132"/>
    </location>
</feature>
<dbReference type="VEuPathDB" id="FungiDB:ATEG_01002"/>
<feature type="domain" description="Carrier" evidence="7">
    <location>
        <begin position="3381"/>
        <end position="3455"/>
    </location>
</feature>
<feature type="domain" description="Carrier" evidence="7">
    <location>
        <begin position="2313"/>
        <end position="2386"/>
    </location>
</feature>
<dbReference type="InterPro" id="IPR042099">
    <property type="entry name" value="ANL_N_sf"/>
</dbReference>
<keyword evidence="1" id="KW-0596">Phosphopantetheine</keyword>
<reference evidence="9" key="1">
    <citation type="submission" date="2005-09" db="EMBL/GenBank/DDBJ databases">
        <title>Annotation of the Aspergillus terreus NIH2624 genome.</title>
        <authorList>
            <person name="Birren B.W."/>
            <person name="Lander E.S."/>
            <person name="Galagan J.E."/>
            <person name="Nusbaum C."/>
            <person name="Devon K."/>
            <person name="Henn M."/>
            <person name="Ma L.-J."/>
            <person name="Jaffe D.B."/>
            <person name="Butler J."/>
            <person name="Alvarez P."/>
            <person name="Gnerre S."/>
            <person name="Grabherr M."/>
            <person name="Kleber M."/>
            <person name="Mauceli E.W."/>
            <person name="Brockman W."/>
            <person name="Rounsley S."/>
            <person name="Young S.K."/>
            <person name="LaButti K."/>
            <person name="Pushparaj V."/>
            <person name="DeCaprio D."/>
            <person name="Crawford M."/>
            <person name="Koehrsen M."/>
            <person name="Engels R."/>
            <person name="Montgomery P."/>
            <person name="Pearson M."/>
            <person name="Howarth C."/>
            <person name="Larson L."/>
            <person name="Luoma S."/>
            <person name="White J."/>
            <person name="Alvarado L."/>
            <person name="Kodira C.D."/>
            <person name="Zeng Q."/>
            <person name="Oleary S."/>
            <person name="Yandava C."/>
            <person name="Denning D.W."/>
            <person name="Nierman W.C."/>
            <person name="Milne T."/>
            <person name="Madden K."/>
        </authorList>
    </citation>
    <scope>NUCLEOTIDE SEQUENCE [LARGE SCALE GENOMIC DNA]</scope>
    <source>
        <strain evidence="9">NIH 2624 / FGSC A1156</strain>
    </source>
</reference>
<dbReference type="InterPro" id="IPR045851">
    <property type="entry name" value="AMP-bd_C_sf"/>
</dbReference>
<dbReference type="GO" id="GO:0005737">
    <property type="term" value="C:cytoplasm"/>
    <property type="evidence" value="ECO:0007669"/>
    <property type="project" value="TreeGrafter"/>
</dbReference>
<evidence type="ECO:0000313" key="9">
    <source>
        <dbReference type="Proteomes" id="UP000007963"/>
    </source>
</evidence>
<evidence type="ECO:0000256" key="4">
    <source>
        <dbReference type="ARBA" id="ARBA00022679"/>
    </source>
</evidence>
<dbReference type="NCBIfam" id="TIGR01746">
    <property type="entry name" value="Thioester-redct"/>
    <property type="match status" value="1"/>
</dbReference>
<dbReference type="NCBIfam" id="NF003417">
    <property type="entry name" value="PRK04813.1"/>
    <property type="match status" value="4"/>
</dbReference>
<gene>
    <name evidence="8" type="ORF">ATEG_01002</name>
</gene>
<name>Q0CZ82_ASPTN</name>
<dbReference type="GO" id="GO:0043041">
    <property type="term" value="P:amino acid activation for nonribosomal peptide biosynthetic process"/>
    <property type="evidence" value="ECO:0007669"/>
    <property type="project" value="TreeGrafter"/>
</dbReference>
<keyword evidence="4" id="KW-0808">Transferase</keyword>
<dbReference type="GO" id="GO:0044550">
    <property type="term" value="P:secondary metabolite biosynthetic process"/>
    <property type="evidence" value="ECO:0007669"/>
    <property type="project" value="TreeGrafter"/>
</dbReference>
<dbReference type="InterPro" id="IPR010071">
    <property type="entry name" value="AA_adenyl_dom"/>
</dbReference>
<dbReference type="InterPro" id="IPR006162">
    <property type="entry name" value="Ppantetheine_attach_site"/>
</dbReference>
<dbReference type="InterPro" id="IPR020845">
    <property type="entry name" value="AMP-binding_CS"/>
</dbReference>
<keyword evidence="2" id="KW-0597">Phosphoprotein</keyword>
<dbReference type="Pfam" id="PF00550">
    <property type="entry name" value="PP-binding"/>
    <property type="match status" value="4"/>
</dbReference>
<dbReference type="RefSeq" id="XP_001208367.1">
    <property type="nucleotide sequence ID" value="XM_001208367.1"/>
</dbReference>
<dbReference type="PROSITE" id="PS00455">
    <property type="entry name" value="AMP_BINDING"/>
    <property type="match status" value="3"/>
</dbReference>
<dbReference type="Gene3D" id="3.40.50.720">
    <property type="entry name" value="NAD(P)-binding Rossmann-like Domain"/>
    <property type="match status" value="1"/>
</dbReference>
<dbReference type="Pfam" id="PF07993">
    <property type="entry name" value="NAD_binding_4"/>
    <property type="match status" value="1"/>
</dbReference>
<feature type="domain" description="Carrier" evidence="7">
    <location>
        <begin position="4459"/>
        <end position="4543"/>
    </location>
</feature>
<organism evidence="8 9">
    <name type="scientific">Aspergillus terreus (strain NIH 2624 / FGSC A1156)</name>
    <dbReference type="NCBI Taxonomy" id="341663"/>
    <lineage>
        <taxon>Eukaryota</taxon>
        <taxon>Fungi</taxon>
        <taxon>Dikarya</taxon>
        <taxon>Ascomycota</taxon>
        <taxon>Pezizomycotina</taxon>
        <taxon>Eurotiomycetes</taxon>
        <taxon>Eurotiomycetidae</taxon>
        <taxon>Eurotiales</taxon>
        <taxon>Aspergillaceae</taxon>
        <taxon>Aspergillus</taxon>
        <taxon>Aspergillus subgen. Circumdati</taxon>
    </lineage>
</organism>
<dbReference type="FunFam" id="3.40.50.12780:FF:000014">
    <property type="entry name" value="Nonribosomal peptide synthetase 1"/>
    <property type="match status" value="2"/>
</dbReference>
<dbReference type="EMBL" id="CH476595">
    <property type="protein sequence ID" value="EAU37759.1"/>
    <property type="molecule type" value="Genomic_DNA"/>
</dbReference>
<dbReference type="Gene3D" id="3.30.559.30">
    <property type="entry name" value="Nonribosomal peptide synthetase, condensation domain"/>
    <property type="match status" value="4"/>
</dbReference>
<evidence type="ECO:0000256" key="6">
    <source>
        <dbReference type="SAM" id="MobiDB-lite"/>
    </source>
</evidence>
<dbReference type="FunFam" id="3.40.50.980:FF:000001">
    <property type="entry name" value="Non-ribosomal peptide synthetase"/>
    <property type="match status" value="1"/>
</dbReference>
<dbReference type="HOGENOM" id="CLU_000022_60_0_1"/>
<evidence type="ECO:0000256" key="1">
    <source>
        <dbReference type="ARBA" id="ARBA00022450"/>
    </source>
</evidence>
<dbReference type="SUPFAM" id="SSF51735">
    <property type="entry name" value="NAD(P)-binding Rossmann-fold domains"/>
    <property type="match status" value="1"/>
</dbReference>
<dbReference type="CDD" id="cd05918">
    <property type="entry name" value="A_NRPS_SidN3_like"/>
    <property type="match status" value="4"/>
</dbReference>
<dbReference type="InterPro" id="IPR013120">
    <property type="entry name" value="FAR_NAD-bd"/>
</dbReference>
<dbReference type="PANTHER" id="PTHR45527">
    <property type="entry name" value="NONRIBOSOMAL PEPTIDE SYNTHETASE"/>
    <property type="match status" value="1"/>
</dbReference>
<dbReference type="NCBIfam" id="TIGR01733">
    <property type="entry name" value="AA-adenyl-dom"/>
    <property type="match status" value="4"/>
</dbReference>
<dbReference type="CDD" id="cd19545">
    <property type="entry name" value="FUM14_C_NRPS-like"/>
    <property type="match status" value="2"/>
</dbReference>
<feature type="domain" description="Carrier" evidence="7">
    <location>
        <begin position="784"/>
        <end position="860"/>
    </location>
</feature>
<dbReference type="OrthoDB" id="416786at2759"/>
<dbReference type="PANTHER" id="PTHR45527:SF16">
    <property type="entry name" value="NONRIBOSOMAL PEPTIDE SYNTHASE ATNA-RELATED"/>
    <property type="match status" value="1"/>
</dbReference>
<protein>
    <recommendedName>
        <fullName evidence="7">Carrier domain-containing protein</fullName>
    </recommendedName>
</protein>
<dbReference type="GO" id="GO:1904091">
    <property type="term" value="F:non-ribosomal peptide synthetase activity"/>
    <property type="evidence" value="ECO:0007669"/>
    <property type="project" value="UniProtKB-ARBA"/>
</dbReference>
<dbReference type="InterPro" id="IPR036291">
    <property type="entry name" value="NAD(P)-bd_dom_sf"/>
</dbReference>
<dbReference type="GO" id="GO:0031177">
    <property type="term" value="F:phosphopantetheine binding"/>
    <property type="evidence" value="ECO:0007669"/>
    <property type="project" value="TreeGrafter"/>
</dbReference>
<evidence type="ECO:0000259" key="7">
    <source>
        <dbReference type="PROSITE" id="PS50075"/>
    </source>
</evidence>
<dbReference type="STRING" id="341663.Q0CZ82"/>
<dbReference type="InterPro" id="IPR036736">
    <property type="entry name" value="ACP-like_sf"/>
</dbReference>
<dbReference type="GeneID" id="4316100"/>
<dbReference type="SUPFAM" id="SSF56801">
    <property type="entry name" value="Acetyl-CoA synthetase-like"/>
    <property type="match status" value="4"/>
</dbReference>
<dbReference type="InterPro" id="IPR001242">
    <property type="entry name" value="Condensation_dom"/>
</dbReference>
<evidence type="ECO:0000256" key="5">
    <source>
        <dbReference type="ARBA" id="ARBA00029454"/>
    </source>
</evidence>
<evidence type="ECO:0000256" key="3">
    <source>
        <dbReference type="ARBA" id="ARBA00022598"/>
    </source>
</evidence>
<dbReference type="SUPFAM" id="SSF52777">
    <property type="entry name" value="CoA-dependent acyltransferases"/>
    <property type="match status" value="8"/>
</dbReference>
<keyword evidence="3" id="KW-0436">Ligase</keyword>
<proteinExistence type="inferred from homology"/>
<dbReference type="Proteomes" id="UP000007963">
    <property type="component" value="Unassembled WGS sequence"/>
</dbReference>
<evidence type="ECO:0000256" key="2">
    <source>
        <dbReference type="ARBA" id="ARBA00022553"/>
    </source>
</evidence>
<feature type="compositionally biased region" description="Low complexity" evidence="6">
    <location>
        <begin position="100"/>
        <end position="128"/>
    </location>
</feature>
<dbReference type="Pfam" id="PF00501">
    <property type="entry name" value="AMP-binding"/>
    <property type="match status" value="4"/>
</dbReference>
<dbReference type="PROSITE" id="PS00012">
    <property type="entry name" value="PHOSPHOPANTETHEINE"/>
    <property type="match status" value="2"/>
</dbReference>
<accession>Q0CZ82</accession>
<dbReference type="Gene3D" id="3.30.300.30">
    <property type="match status" value="4"/>
</dbReference>
<dbReference type="InterPro" id="IPR023213">
    <property type="entry name" value="CAT-like_dom_sf"/>
</dbReference>
<evidence type="ECO:0000313" key="8">
    <source>
        <dbReference type="EMBL" id="EAU37759.1"/>
    </source>
</evidence>
<dbReference type="PROSITE" id="PS50075">
    <property type="entry name" value="CARRIER"/>
    <property type="match status" value="4"/>
</dbReference>